<evidence type="ECO:0000313" key="4">
    <source>
        <dbReference type="Proteomes" id="UP000288716"/>
    </source>
</evidence>
<dbReference type="GO" id="GO:0030687">
    <property type="term" value="C:preribosome, large subunit precursor"/>
    <property type="evidence" value="ECO:0007669"/>
    <property type="project" value="TreeGrafter"/>
</dbReference>
<feature type="compositionally biased region" description="Basic residues" evidence="1">
    <location>
        <begin position="332"/>
        <end position="342"/>
    </location>
</feature>
<feature type="domain" description="Brix" evidence="2">
    <location>
        <begin position="22"/>
        <end position="289"/>
    </location>
</feature>
<feature type="region of interest" description="Disordered" evidence="1">
    <location>
        <begin position="310"/>
        <end position="354"/>
    </location>
</feature>
<dbReference type="GO" id="GO:0000027">
    <property type="term" value="P:ribosomal large subunit assembly"/>
    <property type="evidence" value="ECO:0007669"/>
    <property type="project" value="TreeGrafter"/>
</dbReference>
<evidence type="ECO:0000259" key="2">
    <source>
        <dbReference type="PROSITE" id="PS50833"/>
    </source>
</evidence>
<dbReference type="PANTHER" id="PTHR12661:SF5">
    <property type="entry name" value="SUPPRESSOR OF SWI4 1 HOMOLOG"/>
    <property type="match status" value="1"/>
</dbReference>
<gene>
    <name evidence="3" type="ORF">B4U80_10459</name>
</gene>
<dbReference type="PROSITE" id="PS50833">
    <property type="entry name" value="BRIX"/>
    <property type="match status" value="1"/>
</dbReference>
<comment type="caution">
    <text evidence="3">The sequence shown here is derived from an EMBL/GenBank/DDBJ whole genome shotgun (WGS) entry which is preliminary data.</text>
</comment>
<evidence type="ECO:0000313" key="3">
    <source>
        <dbReference type="EMBL" id="RWS30543.1"/>
    </source>
</evidence>
<dbReference type="AlphaFoldDB" id="A0A443SSP3"/>
<protein>
    <submittedName>
        <fullName evidence="3">Suppressor of SWI4 1-like protein</fullName>
    </submittedName>
</protein>
<dbReference type="SMART" id="SM00879">
    <property type="entry name" value="Brix"/>
    <property type="match status" value="1"/>
</dbReference>
<feature type="region of interest" description="Disordered" evidence="1">
    <location>
        <begin position="1"/>
        <end position="22"/>
    </location>
</feature>
<reference evidence="3 4" key="1">
    <citation type="journal article" date="2018" name="Gigascience">
        <title>Genomes of trombidid mites reveal novel predicted allergens and laterally-transferred genes associated with secondary metabolism.</title>
        <authorList>
            <person name="Dong X."/>
            <person name="Chaisiri K."/>
            <person name="Xia D."/>
            <person name="Armstrong S.D."/>
            <person name="Fang Y."/>
            <person name="Donnelly M.J."/>
            <person name="Kadowaki T."/>
            <person name="McGarry J.W."/>
            <person name="Darby A.C."/>
            <person name="Makepeace B.L."/>
        </authorList>
    </citation>
    <scope>NUCLEOTIDE SEQUENCE [LARGE SCALE GENOMIC DNA]</scope>
    <source>
        <strain evidence="3">UoL-UT</strain>
    </source>
</reference>
<dbReference type="Pfam" id="PF04427">
    <property type="entry name" value="Brix"/>
    <property type="match status" value="1"/>
</dbReference>
<dbReference type="EMBL" id="NCKV01000467">
    <property type="protein sequence ID" value="RWS30543.1"/>
    <property type="molecule type" value="Genomic_DNA"/>
</dbReference>
<dbReference type="Proteomes" id="UP000288716">
    <property type="component" value="Unassembled WGS sequence"/>
</dbReference>
<dbReference type="STRING" id="299467.A0A443SSP3"/>
<keyword evidence="4" id="KW-1185">Reference proteome</keyword>
<accession>A0A443SSP3</accession>
<dbReference type="VEuPathDB" id="VectorBase:LDEU001496"/>
<organism evidence="3 4">
    <name type="scientific">Leptotrombidium deliense</name>
    <dbReference type="NCBI Taxonomy" id="299467"/>
    <lineage>
        <taxon>Eukaryota</taxon>
        <taxon>Metazoa</taxon>
        <taxon>Ecdysozoa</taxon>
        <taxon>Arthropoda</taxon>
        <taxon>Chelicerata</taxon>
        <taxon>Arachnida</taxon>
        <taxon>Acari</taxon>
        <taxon>Acariformes</taxon>
        <taxon>Trombidiformes</taxon>
        <taxon>Prostigmata</taxon>
        <taxon>Anystina</taxon>
        <taxon>Parasitengona</taxon>
        <taxon>Trombiculoidea</taxon>
        <taxon>Trombiculidae</taxon>
        <taxon>Leptotrombidium</taxon>
    </lineage>
</organism>
<dbReference type="PANTHER" id="PTHR12661">
    <property type="entry name" value="PETER PAN-RELATED"/>
    <property type="match status" value="1"/>
</dbReference>
<dbReference type="GO" id="GO:0019843">
    <property type="term" value="F:rRNA binding"/>
    <property type="evidence" value="ECO:0007669"/>
    <property type="project" value="InterPro"/>
</dbReference>
<sequence length="354" mass="40532">MGRKKKSKKGNEPEPEQLTKAPHSFVVKRGRIGHNCSQLMMDFRKLMEPFTASDLKVKKKSVIKDYVSVAGLLNVTHLVVFTQTPKAVYMRVARLPQGPTLTYKVVDYSLSRDVISSLRKPLIYSTLHQLSPLLVMNGFSGGEQLELKLSTSMWRNMFPSIDVNRVNLNSIRRCLLLNYNEESRLMDVRHYAIRVKPVGLSKTVKKLITTKKIPDLGKFKSVEEVVSKEDLFTESEGEGDDVDESRQVVLPQTISSRGNVVNEKSAVRLVEIGPRMTLELIKVEEGLMNGEVMYHSLIKKTKKEVKEMNQKRQQKLRLKLSRKRQQEENVRRKQKMRSKRQSINHGNEAGSSLQ</sequence>
<dbReference type="OrthoDB" id="10261452at2759"/>
<dbReference type="GO" id="GO:0006364">
    <property type="term" value="P:rRNA processing"/>
    <property type="evidence" value="ECO:0007669"/>
    <property type="project" value="InterPro"/>
</dbReference>
<dbReference type="InterPro" id="IPR045112">
    <property type="entry name" value="PPAN-like"/>
</dbReference>
<name>A0A443SSP3_9ACAR</name>
<dbReference type="InterPro" id="IPR007109">
    <property type="entry name" value="Brix"/>
</dbReference>
<feature type="compositionally biased region" description="Basic residues" evidence="1">
    <location>
        <begin position="312"/>
        <end position="323"/>
    </location>
</feature>
<proteinExistence type="predicted"/>
<evidence type="ECO:0000256" key="1">
    <source>
        <dbReference type="SAM" id="MobiDB-lite"/>
    </source>
</evidence>
<feature type="compositionally biased region" description="Polar residues" evidence="1">
    <location>
        <begin position="343"/>
        <end position="354"/>
    </location>
</feature>